<evidence type="ECO:0000313" key="2">
    <source>
        <dbReference type="Proteomes" id="UP000198460"/>
    </source>
</evidence>
<dbReference type="Proteomes" id="UP000198460">
    <property type="component" value="Unassembled WGS sequence"/>
</dbReference>
<proteinExistence type="predicted"/>
<name>A0A238H7Z1_9BURK</name>
<accession>A0A238H7Z1</accession>
<evidence type="ECO:0000313" key="1">
    <source>
        <dbReference type="EMBL" id="SMG01446.1"/>
    </source>
</evidence>
<reference evidence="1 2" key="1">
    <citation type="submission" date="2017-04" db="EMBL/GenBank/DDBJ databases">
        <authorList>
            <person name="Afonso C.L."/>
            <person name="Miller P.J."/>
            <person name="Scott M.A."/>
            <person name="Spackman E."/>
            <person name="Goraichik I."/>
            <person name="Dimitrov K.M."/>
            <person name="Suarez D.L."/>
            <person name="Swayne D.E."/>
        </authorList>
    </citation>
    <scope>NUCLEOTIDE SEQUENCE [LARGE SCALE GENOMIC DNA]</scope>
    <source>
        <strain evidence="1">LMG 28154</strain>
    </source>
</reference>
<dbReference type="AlphaFoldDB" id="A0A238H7Z1"/>
<organism evidence="1 2">
    <name type="scientific">Burkholderia singularis</name>
    <dbReference type="NCBI Taxonomy" id="1503053"/>
    <lineage>
        <taxon>Bacteria</taxon>
        <taxon>Pseudomonadati</taxon>
        <taxon>Pseudomonadota</taxon>
        <taxon>Betaproteobacteria</taxon>
        <taxon>Burkholderiales</taxon>
        <taxon>Burkholderiaceae</taxon>
        <taxon>Burkholderia</taxon>
        <taxon>pseudomallei group</taxon>
    </lineage>
</organism>
<gene>
    <name evidence="1" type="ORF">BSIN_4324</name>
</gene>
<sequence length="41" mass="4488">MRQIRKAGKPGRPSVFFKAVSQYAPVPAAGARRKVARSFAE</sequence>
<protein>
    <submittedName>
        <fullName evidence="1">Uncharacterized protein</fullName>
    </submittedName>
</protein>
<dbReference type="EMBL" id="FXAN01000073">
    <property type="protein sequence ID" value="SMG01446.1"/>
    <property type="molecule type" value="Genomic_DNA"/>
</dbReference>